<organism evidence="1 2">
    <name type="scientific">Dendrobium nobile</name>
    <name type="common">Orchid</name>
    <dbReference type="NCBI Taxonomy" id="94219"/>
    <lineage>
        <taxon>Eukaryota</taxon>
        <taxon>Viridiplantae</taxon>
        <taxon>Streptophyta</taxon>
        <taxon>Embryophyta</taxon>
        <taxon>Tracheophyta</taxon>
        <taxon>Spermatophyta</taxon>
        <taxon>Magnoliopsida</taxon>
        <taxon>Liliopsida</taxon>
        <taxon>Asparagales</taxon>
        <taxon>Orchidaceae</taxon>
        <taxon>Epidendroideae</taxon>
        <taxon>Malaxideae</taxon>
        <taxon>Dendrobiinae</taxon>
        <taxon>Dendrobium</taxon>
    </lineage>
</organism>
<protein>
    <submittedName>
        <fullName evidence="1">Uncharacterized protein</fullName>
    </submittedName>
</protein>
<dbReference type="Pfam" id="PF12646">
    <property type="entry name" value="DUF3783"/>
    <property type="match status" value="1"/>
</dbReference>
<dbReference type="PANTHER" id="PTHR35732:SF1">
    <property type="entry name" value="OS10G0545100 PROTEIN"/>
    <property type="match status" value="1"/>
</dbReference>
<name>A0A8T3ATZ7_DENNO</name>
<proteinExistence type="predicted"/>
<evidence type="ECO:0000313" key="1">
    <source>
        <dbReference type="EMBL" id="KAI0499534.1"/>
    </source>
</evidence>
<gene>
    <name evidence="1" type="ORF">KFK09_017738</name>
</gene>
<dbReference type="Proteomes" id="UP000829196">
    <property type="component" value="Unassembled WGS sequence"/>
</dbReference>
<dbReference type="InterPro" id="IPR016621">
    <property type="entry name" value="UCP014543"/>
</dbReference>
<reference evidence="1" key="1">
    <citation type="journal article" date="2022" name="Front. Genet.">
        <title>Chromosome-Scale Assembly of the Dendrobium nobile Genome Provides Insights Into the Molecular Mechanism of the Biosynthesis of the Medicinal Active Ingredient of Dendrobium.</title>
        <authorList>
            <person name="Xu Q."/>
            <person name="Niu S.-C."/>
            <person name="Li K.-L."/>
            <person name="Zheng P.-J."/>
            <person name="Zhang X.-J."/>
            <person name="Jia Y."/>
            <person name="Liu Y."/>
            <person name="Niu Y.-X."/>
            <person name="Yu L.-H."/>
            <person name="Chen D.-F."/>
            <person name="Zhang G.-Q."/>
        </authorList>
    </citation>
    <scope>NUCLEOTIDE SEQUENCE</scope>
    <source>
        <tissue evidence="1">Leaf</tissue>
    </source>
</reference>
<dbReference type="OrthoDB" id="2018221at2759"/>
<keyword evidence="2" id="KW-1185">Reference proteome</keyword>
<dbReference type="PANTHER" id="PTHR35732">
    <property type="entry name" value="OS10G0545100 PROTEIN"/>
    <property type="match status" value="1"/>
</dbReference>
<comment type="caution">
    <text evidence="1">The sequence shown here is derived from an EMBL/GenBank/DDBJ whole genome shotgun (WGS) entry which is preliminary data.</text>
</comment>
<accession>A0A8T3ATZ7</accession>
<dbReference type="AlphaFoldDB" id="A0A8T3ATZ7"/>
<dbReference type="EMBL" id="JAGYWB010000013">
    <property type="protein sequence ID" value="KAI0499534.1"/>
    <property type="molecule type" value="Genomic_DNA"/>
</dbReference>
<evidence type="ECO:0000313" key="2">
    <source>
        <dbReference type="Proteomes" id="UP000829196"/>
    </source>
</evidence>
<sequence length="207" mass="23089">MALHPLRCFRTCFPSMIFSPLELRISLVSSPSSKLRIHPVWLNSRGALLQDRPRASSEGAPIELVEDPKFVPLNADDPVFGPPALFLMGFDSAETSKMRKFLKELDGEFLKIILCTEDMLNQSIWDAVHSEQPNLKDVEIAKSLPRICFMSGLTGEEMMMFIDAFPEIGLRPAVFAALVPNSANKLLKDVAEEIMGDHEMLSAKQIS</sequence>